<accession>A0A8H5BLE7</accession>
<dbReference type="OrthoDB" id="5582182at2759"/>
<evidence type="ECO:0000256" key="1">
    <source>
        <dbReference type="SAM" id="MobiDB-lite"/>
    </source>
</evidence>
<evidence type="ECO:0000313" key="3">
    <source>
        <dbReference type="EMBL" id="KAF5325579.1"/>
    </source>
</evidence>
<comment type="caution">
    <text evidence="3">The sequence shown here is derived from an EMBL/GenBank/DDBJ whole genome shotgun (WGS) entry which is preliminary data.</text>
</comment>
<dbReference type="Pfam" id="PF03732">
    <property type="entry name" value="Retrotrans_gag"/>
    <property type="match status" value="1"/>
</dbReference>
<name>A0A8H5BLE7_9AGAR</name>
<organism evidence="3 4">
    <name type="scientific">Tetrapyrgos nigripes</name>
    <dbReference type="NCBI Taxonomy" id="182062"/>
    <lineage>
        <taxon>Eukaryota</taxon>
        <taxon>Fungi</taxon>
        <taxon>Dikarya</taxon>
        <taxon>Basidiomycota</taxon>
        <taxon>Agaricomycotina</taxon>
        <taxon>Agaricomycetes</taxon>
        <taxon>Agaricomycetidae</taxon>
        <taxon>Agaricales</taxon>
        <taxon>Marasmiineae</taxon>
        <taxon>Marasmiaceae</taxon>
        <taxon>Tetrapyrgos</taxon>
    </lineage>
</organism>
<proteinExistence type="predicted"/>
<feature type="compositionally biased region" description="Low complexity" evidence="1">
    <location>
        <begin position="106"/>
        <end position="149"/>
    </location>
</feature>
<dbReference type="InterPro" id="IPR032567">
    <property type="entry name" value="RTL1-rel"/>
</dbReference>
<dbReference type="PANTHER" id="PTHR15503:SF22">
    <property type="entry name" value="TRANSPOSON TY3-I GAG POLYPROTEIN"/>
    <property type="match status" value="1"/>
</dbReference>
<keyword evidence="4" id="KW-1185">Reference proteome</keyword>
<dbReference type="Proteomes" id="UP000559256">
    <property type="component" value="Unassembled WGS sequence"/>
</dbReference>
<dbReference type="InterPro" id="IPR005162">
    <property type="entry name" value="Retrotrans_gag_dom"/>
</dbReference>
<sequence>MSENWSYYNAPPQSFDPNTGEETMAAAVGPNTPANISFAEYVTIGEAIDAIKELQDWRTATTTTLGQIQTELGNHNDVLQNIQAQQGNTTMSIRNIEALITNLTQQTSATSSTQPPVNQPSSSSMSNSTATASDPSSSTSTTTTTTTSTLKPPSFTQPEKFKGKSSDVEYFIREVTDAIELLGPSLLTERSKCLWMTTLLGDGSPKQWYFSVSTGEPTLLNSFSAFVERFKDHFGDSNLEYNAELKLKKLKQTGLAAAYASCFLELVVHVDWSESTKINQFYTNLKTATKDQISQTKHDDRPKTFLDFKKWVIDIDNRVHEHEEE</sequence>
<gene>
    <name evidence="3" type="ORF">D9758_018233</name>
</gene>
<reference evidence="3 4" key="1">
    <citation type="journal article" date="2020" name="ISME J.">
        <title>Uncovering the hidden diversity of litter-decomposition mechanisms in mushroom-forming fungi.</title>
        <authorList>
            <person name="Floudas D."/>
            <person name="Bentzer J."/>
            <person name="Ahren D."/>
            <person name="Johansson T."/>
            <person name="Persson P."/>
            <person name="Tunlid A."/>
        </authorList>
    </citation>
    <scope>NUCLEOTIDE SEQUENCE [LARGE SCALE GENOMIC DNA]</scope>
    <source>
        <strain evidence="3 4">CBS 291.85</strain>
    </source>
</reference>
<evidence type="ECO:0000313" key="4">
    <source>
        <dbReference type="Proteomes" id="UP000559256"/>
    </source>
</evidence>
<feature type="region of interest" description="Disordered" evidence="1">
    <location>
        <begin position="106"/>
        <end position="161"/>
    </location>
</feature>
<protein>
    <recommendedName>
        <fullName evidence="2">Retrotransposon gag domain-containing protein</fullName>
    </recommendedName>
</protein>
<feature type="domain" description="Retrotransposon gag" evidence="2">
    <location>
        <begin position="202"/>
        <end position="286"/>
    </location>
</feature>
<dbReference type="AlphaFoldDB" id="A0A8H5BLE7"/>
<dbReference type="PANTHER" id="PTHR15503">
    <property type="entry name" value="LDOC1 RELATED"/>
    <property type="match status" value="1"/>
</dbReference>
<dbReference type="EMBL" id="JAACJM010000384">
    <property type="protein sequence ID" value="KAF5325579.1"/>
    <property type="molecule type" value="Genomic_DNA"/>
</dbReference>
<evidence type="ECO:0000259" key="2">
    <source>
        <dbReference type="Pfam" id="PF03732"/>
    </source>
</evidence>